<protein>
    <submittedName>
        <fullName evidence="1">Uncharacterized protein</fullName>
    </submittedName>
</protein>
<name>A0A0E9TMX6_ANGAN</name>
<accession>A0A0E9TMX6</accession>
<dbReference type="EMBL" id="GBXM01053626">
    <property type="protein sequence ID" value="JAH54951.1"/>
    <property type="molecule type" value="Transcribed_RNA"/>
</dbReference>
<organism evidence="1">
    <name type="scientific">Anguilla anguilla</name>
    <name type="common">European freshwater eel</name>
    <name type="synonym">Muraena anguilla</name>
    <dbReference type="NCBI Taxonomy" id="7936"/>
    <lineage>
        <taxon>Eukaryota</taxon>
        <taxon>Metazoa</taxon>
        <taxon>Chordata</taxon>
        <taxon>Craniata</taxon>
        <taxon>Vertebrata</taxon>
        <taxon>Euteleostomi</taxon>
        <taxon>Actinopterygii</taxon>
        <taxon>Neopterygii</taxon>
        <taxon>Teleostei</taxon>
        <taxon>Anguilliformes</taxon>
        <taxon>Anguillidae</taxon>
        <taxon>Anguilla</taxon>
    </lineage>
</organism>
<reference evidence="1" key="1">
    <citation type="submission" date="2014-11" db="EMBL/GenBank/DDBJ databases">
        <authorList>
            <person name="Amaro Gonzalez C."/>
        </authorList>
    </citation>
    <scope>NUCLEOTIDE SEQUENCE</scope>
</reference>
<evidence type="ECO:0000313" key="1">
    <source>
        <dbReference type="EMBL" id="JAH54951.1"/>
    </source>
</evidence>
<dbReference type="AlphaFoldDB" id="A0A0E9TMX6"/>
<reference evidence="1" key="2">
    <citation type="journal article" date="2015" name="Fish Shellfish Immunol.">
        <title>Early steps in the European eel (Anguilla anguilla)-Vibrio vulnificus interaction in the gills: Role of the RtxA13 toxin.</title>
        <authorList>
            <person name="Callol A."/>
            <person name="Pajuelo D."/>
            <person name="Ebbesson L."/>
            <person name="Teles M."/>
            <person name="MacKenzie S."/>
            <person name="Amaro C."/>
        </authorList>
    </citation>
    <scope>NUCLEOTIDE SEQUENCE</scope>
</reference>
<sequence length="21" mass="2539">MTKLNSYLCYKIIFARSQFVL</sequence>
<proteinExistence type="predicted"/>